<dbReference type="STRING" id="1423783.FC50_GL001165"/>
<organism evidence="1 2">
    <name type="scientific">Lacticaseibacillus pantheris DSM 15945 = JCM 12539 = NBRC 106106</name>
    <dbReference type="NCBI Taxonomy" id="1423783"/>
    <lineage>
        <taxon>Bacteria</taxon>
        <taxon>Bacillati</taxon>
        <taxon>Bacillota</taxon>
        <taxon>Bacilli</taxon>
        <taxon>Lactobacillales</taxon>
        <taxon>Lactobacillaceae</taxon>
        <taxon>Lacticaseibacillus</taxon>
    </lineage>
</organism>
<proteinExistence type="predicted"/>
<keyword evidence="2" id="KW-1185">Reference proteome</keyword>
<protein>
    <submittedName>
        <fullName evidence="1">Uncharacterized protein</fullName>
    </submittedName>
</protein>
<dbReference type="RefSeq" id="WP_054651622.1">
    <property type="nucleotide sequence ID" value="NZ_AZFJ01000049.1"/>
</dbReference>
<gene>
    <name evidence="1" type="ORF">FC50_GL001165</name>
</gene>
<dbReference type="OrthoDB" id="2253662at2"/>
<accession>A0A0R1TYF2</accession>
<comment type="caution">
    <text evidence="1">The sequence shown here is derived from an EMBL/GenBank/DDBJ whole genome shotgun (WGS) entry which is preliminary data.</text>
</comment>
<sequence>MFQYSLRYTLDPRTNTPAKDAKLYAFVQQAHVDNVAFFINPEELNESHLDADQTQMWLDAIKPVSDHLATLGVSTSLNPWTTIMHSDRGHTVSPALGFSTLVDINGWQATEIACPGDPGWRAYLADRYAQYATLHPRELWLEDDFRHYNHTPLKLGCFCDRHMAIYQEKLGRKVSRAAFVAAMLAPGAPTPERKVYLDTAREEMKATVSAIEAQVHAVSPETNLAQMTSFPNWHALEGRDWAGHFAGLSGEGHPWVARPHLPAYNEIAPLKYSRVFEDYTRTTAAYLGDDAELLPELENYMYSPFVKSVAFTQFQIETAALVGARGILLNLFDMIGNGIDDDYHYAEMLAASKPFLDDITTHRLWMSTTRGIRVLVDQDSAYTLHTHAGKDPVELLPHETNWAALLGTMGFSTTITPVQPDTHFAGEQLAISGQLLRNFAPDTIQQLLTDNVTLLDGEAVQVLLDLGLGDLIHVDNAEWHAVRTGYQSYEAADGHTVEGVADPRVTMLQHTGDYLRLGYAPGSDVDVWSHAYSADGTQLGPVMAVINHRTIVMPMDEDPKYGWESQYVGFKQGLYQQMLDTITNVDYLVGMPNAKLIVTTQDGLMLWAANFTLDDYDRITWVPAHHLDATTAVVLSRDGDQSVTTWVPLKQEDGRVVIPVRLPHLQMVQIHFE</sequence>
<reference evidence="1 2" key="1">
    <citation type="journal article" date="2015" name="Genome Announc.">
        <title>Expanding the biotechnology potential of lactobacilli through comparative genomics of 213 strains and associated genera.</title>
        <authorList>
            <person name="Sun Z."/>
            <person name="Harris H.M."/>
            <person name="McCann A."/>
            <person name="Guo C."/>
            <person name="Argimon S."/>
            <person name="Zhang W."/>
            <person name="Yang X."/>
            <person name="Jeffery I.B."/>
            <person name="Cooney J.C."/>
            <person name="Kagawa T.F."/>
            <person name="Liu W."/>
            <person name="Song Y."/>
            <person name="Salvetti E."/>
            <person name="Wrobel A."/>
            <person name="Rasinkangas P."/>
            <person name="Parkhill J."/>
            <person name="Rea M.C."/>
            <person name="O'Sullivan O."/>
            <person name="Ritari J."/>
            <person name="Douillard F.P."/>
            <person name="Paul Ross R."/>
            <person name="Yang R."/>
            <person name="Briner A.E."/>
            <person name="Felis G.E."/>
            <person name="de Vos W.M."/>
            <person name="Barrangou R."/>
            <person name="Klaenhammer T.R."/>
            <person name="Caufield P.W."/>
            <person name="Cui Y."/>
            <person name="Zhang H."/>
            <person name="O'Toole P.W."/>
        </authorList>
    </citation>
    <scope>NUCLEOTIDE SEQUENCE [LARGE SCALE GENOMIC DNA]</scope>
    <source>
        <strain evidence="1 2">DSM 15945</strain>
    </source>
</reference>
<dbReference type="EMBL" id="AZFJ01000049">
    <property type="protein sequence ID" value="KRL85774.1"/>
    <property type="molecule type" value="Genomic_DNA"/>
</dbReference>
<evidence type="ECO:0000313" key="1">
    <source>
        <dbReference type="EMBL" id="KRL85774.1"/>
    </source>
</evidence>
<dbReference type="PATRIC" id="fig|1423783.4.peg.1206"/>
<dbReference type="AlphaFoldDB" id="A0A0R1TYF2"/>
<evidence type="ECO:0000313" key="2">
    <source>
        <dbReference type="Proteomes" id="UP000051922"/>
    </source>
</evidence>
<name>A0A0R1TYF2_9LACO</name>
<dbReference type="Proteomes" id="UP000051922">
    <property type="component" value="Unassembled WGS sequence"/>
</dbReference>